<dbReference type="InterPro" id="IPR051642">
    <property type="entry name" value="SWI6-like"/>
</dbReference>
<feature type="compositionally biased region" description="Polar residues" evidence="1">
    <location>
        <begin position="626"/>
        <end position="651"/>
    </location>
</feature>
<feature type="compositionally biased region" description="Polar residues" evidence="1">
    <location>
        <begin position="286"/>
        <end position="295"/>
    </location>
</feature>
<comment type="caution">
    <text evidence="3">The sequence shown here is derived from an EMBL/GenBank/DDBJ whole genome shotgun (WGS) entry which is preliminary data.</text>
</comment>
<evidence type="ECO:0000256" key="1">
    <source>
        <dbReference type="SAM" id="MobiDB-lite"/>
    </source>
</evidence>
<feature type="compositionally biased region" description="Basic and acidic residues" evidence="1">
    <location>
        <begin position="602"/>
        <end position="625"/>
    </location>
</feature>
<proteinExistence type="predicted"/>
<dbReference type="GO" id="GO:0030907">
    <property type="term" value="C:MBF transcription complex"/>
    <property type="evidence" value="ECO:0007669"/>
    <property type="project" value="TreeGrafter"/>
</dbReference>
<dbReference type="Gene3D" id="3.10.260.10">
    <property type="entry name" value="Transcription regulator HTH, APSES-type DNA-binding domain"/>
    <property type="match status" value="1"/>
</dbReference>
<feature type="compositionally biased region" description="Polar residues" evidence="1">
    <location>
        <begin position="479"/>
        <end position="494"/>
    </location>
</feature>
<dbReference type="EMBL" id="WUBL01000035">
    <property type="protein sequence ID" value="KAF2969529.1"/>
    <property type="molecule type" value="Genomic_DNA"/>
</dbReference>
<dbReference type="PANTHER" id="PTHR43828:SF5">
    <property type="entry name" value="TRANSCRIPTIONAL REPRESSOR XBP1"/>
    <property type="match status" value="1"/>
</dbReference>
<feature type="region of interest" description="Disordered" evidence="1">
    <location>
        <begin position="286"/>
        <end position="319"/>
    </location>
</feature>
<protein>
    <recommendedName>
        <fullName evidence="2">HTH APSES-type domain-containing protein</fullName>
    </recommendedName>
</protein>
<evidence type="ECO:0000313" key="4">
    <source>
        <dbReference type="Proteomes" id="UP000481858"/>
    </source>
</evidence>
<reference evidence="3 4" key="1">
    <citation type="submission" date="2019-12" db="EMBL/GenBank/DDBJ databases">
        <title>Draft genome sequence of the ascomycete Xylaria multiplex DSM 110363.</title>
        <authorList>
            <person name="Buettner E."/>
            <person name="Kellner H."/>
        </authorList>
    </citation>
    <scope>NUCLEOTIDE SEQUENCE [LARGE SCALE GENOMIC DNA]</scope>
    <source>
        <strain evidence="3 4">DSM 110363</strain>
    </source>
</reference>
<sequence>MLSLSSLLNPAPPGPPNRHRFPPSPESSSPADSCTEESVFPGRPTMPKHKIPKDAAVFTKGKPKGAINFQPYENLDEMSLHRARMFQVYPLGKIREYARHIPYNSGKKDFFEKTGRESFEGSYYHMSFHQFIAGWFLINLDDAVFQYVFKVPGDDAEYAVMWDYNIGLVRMTPFFKCCKYPKTTPAKMLSANAGLKEITHSITGGSIMAQGYWMPYQCAKAVCATFCHNISGALIPIFGPDFPALCTHVDSPEYTHMVINPEIIAQSTREAEYYRRFYSNAASLGSGLRNNSDNASPKRDRRALRTPCDDSNKHNPRQRIRKTCIITPGSESSPYTTDTDGEISPAVDRTGLAREPPNHQLTRFLHSPIPSIVPPLRHSHSSSSGWTPANTPHSPAHHRQPNEYQTSGPSPWLSAIPRFTTTTRLQTSPYLNLNMSKLPHSQPYPSSHPFSQAQAQAQSQAQSHSQTYHHLNTTHRRLQSASDAPSQISQQELHQSLRVKRPAAQIEEDNQPDHRYQGTMPRQSRISLPQPQHHQKNKESHTLNQSIRLKEDDGQGGVGTYGADKKAALLLMNLSVRDPSFWKGTRKWENTEGANTGGPHDSANKYDQNDRNRGTDDEKLNKDGTESGNRNSQYQAGLSSTAKIGSDSVSASPLRGMFPRIKRVRSNSM</sequence>
<evidence type="ECO:0000313" key="3">
    <source>
        <dbReference type="EMBL" id="KAF2969529.1"/>
    </source>
</evidence>
<dbReference type="Proteomes" id="UP000481858">
    <property type="component" value="Unassembled WGS sequence"/>
</dbReference>
<accession>A0A7C8IQ78</accession>
<name>A0A7C8IQ78_9PEZI</name>
<dbReference type="PANTHER" id="PTHR43828">
    <property type="entry name" value="ASPARAGINASE"/>
    <property type="match status" value="1"/>
</dbReference>
<feature type="region of interest" description="Disordered" evidence="1">
    <location>
        <begin position="376"/>
        <end position="415"/>
    </location>
</feature>
<dbReference type="InterPro" id="IPR003163">
    <property type="entry name" value="Tscrpt_reg_HTH_APSES-type"/>
</dbReference>
<evidence type="ECO:0000259" key="2">
    <source>
        <dbReference type="PROSITE" id="PS51299"/>
    </source>
</evidence>
<feature type="region of interest" description="Disordered" evidence="1">
    <location>
        <begin position="434"/>
        <end position="545"/>
    </location>
</feature>
<feature type="compositionally biased region" description="Low complexity" evidence="1">
    <location>
        <begin position="451"/>
        <end position="466"/>
    </location>
</feature>
<keyword evidence="4" id="KW-1185">Reference proteome</keyword>
<feature type="region of interest" description="Disordered" evidence="1">
    <location>
        <begin position="588"/>
        <end position="653"/>
    </location>
</feature>
<dbReference type="InParanoid" id="A0A7C8IQ78"/>
<dbReference type="AlphaFoldDB" id="A0A7C8IQ78"/>
<gene>
    <name evidence="3" type="ORF">GQX73_g4048</name>
</gene>
<feature type="region of interest" description="Disordered" evidence="1">
    <location>
        <begin position="1"/>
        <end position="50"/>
    </location>
</feature>
<organism evidence="3 4">
    <name type="scientific">Xylaria multiplex</name>
    <dbReference type="NCBI Taxonomy" id="323545"/>
    <lineage>
        <taxon>Eukaryota</taxon>
        <taxon>Fungi</taxon>
        <taxon>Dikarya</taxon>
        <taxon>Ascomycota</taxon>
        <taxon>Pezizomycotina</taxon>
        <taxon>Sordariomycetes</taxon>
        <taxon>Xylariomycetidae</taxon>
        <taxon>Xylariales</taxon>
        <taxon>Xylariaceae</taxon>
        <taxon>Xylaria</taxon>
    </lineage>
</organism>
<feature type="compositionally biased region" description="Polar residues" evidence="1">
    <location>
        <begin position="381"/>
        <end position="393"/>
    </location>
</feature>
<dbReference type="GO" id="GO:0033309">
    <property type="term" value="C:SBF transcription complex"/>
    <property type="evidence" value="ECO:0007669"/>
    <property type="project" value="TreeGrafter"/>
</dbReference>
<dbReference type="PROSITE" id="PS51299">
    <property type="entry name" value="HTH_APSES"/>
    <property type="match status" value="1"/>
</dbReference>
<dbReference type="OrthoDB" id="5562739at2759"/>
<feature type="compositionally biased region" description="Polar residues" evidence="1">
    <location>
        <begin position="520"/>
        <end position="532"/>
    </location>
</feature>
<dbReference type="GO" id="GO:0003677">
    <property type="term" value="F:DNA binding"/>
    <property type="evidence" value="ECO:0007669"/>
    <property type="project" value="InterPro"/>
</dbReference>
<dbReference type="GO" id="GO:0000981">
    <property type="term" value="F:DNA-binding transcription factor activity, RNA polymerase II-specific"/>
    <property type="evidence" value="ECO:0007669"/>
    <property type="project" value="UniProtKB-ARBA"/>
</dbReference>
<dbReference type="InterPro" id="IPR036887">
    <property type="entry name" value="HTH_APSES_sf"/>
</dbReference>
<dbReference type="SUPFAM" id="SSF54616">
    <property type="entry name" value="DNA-binding domain of Mlu1-box binding protein MBP1"/>
    <property type="match status" value="1"/>
</dbReference>
<feature type="domain" description="HTH APSES-type" evidence="2">
    <location>
        <begin position="135"/>
        <end position="249"/>
    </location>
</feature>